<comment type="catalytic activity">
    <reaction evidence="1">
        <text>(4aS,6R)-4a-hydroxy-L-erythro-5,6,7,8-tetrahydrobiopterin = (6R)-L-erythro-6,7-dihydrobiopterin + H2O</text>
        <dbReference type="Rhea" id="RHEA:11920"/>
        <dbReference type="ChEBI" id="CHEBI:15377"/>
        <dbReference type="ChEBI" id="CHEBI:15642"/>
        <dbReference type="ChEBI" id="CHEBI:43120"/>
        <dbReference type="EC" id="4.2.1.96"/>
    </reaction>
</comment>
<reference evidence="6 7" key="2">
    <citation type="submission" date="2020-03" db="EMBL/GenBank/DDBJ databases">
        <authorList>
            <person name="Ichikawa N."/>
            <person name="Kimura A."/>
            <person name="Kitahashi Y."/>
            <person name="Uohara A."/>
        </authorList>
    </citation>
    <scope>NUCLEOTIDE SEQUENCE [LARGE SCALE GENOMIC DNA]</scope>
    <source>
        <strain evidence="6 7">NBRC 105367</strain>
    </source>
</reference>
<proteinExistence type="inferred from homology"/>
<dbReference type="InterPro" id="IPR036428">
    <property type="entry name" value="PCD_sf"/>
</dbReference>
<dbReference type="RefSeq" id="WP_173162378.1">
    <property type="nucleotide sequence ID" value="NZ_AP022871.1"/>
</dbReference>
<evidence type="ECO:0000313" key="6">
    <source>
        <dbReference type="EMBL" id="BCB90191.1"/>
    </source>
</evidence>
<dbReference type="InterPro" id="IPR001533">
    <property type="entry name" value="Pterin_deHydtase"/>
</dbReference>
<protein>
    <recommendedName>
        <fullName evidence="4">Putative pterin-4-alpha-carbinolamine dehydratase</fullName>
        <ecNumber evidence="3">4.2.1.96</ecNumber>
    </recommendedName>
</protein>
<dbReference type="Pfam" id="PF01329">
    <property type="entry name" value="Pterin_4a"/>
    <property type="match status" value="1"/>
</dbReference>
<evidence type="ECO:0000256" key="2">
    <source>
        <dbReference type="ARBA" id="ARBA00006472"/>
    </source>
</evidence>
<dbReference type="InterPro" id="IPR038282">
    <property type="entry name" value="DUF2267_sf"/>
</dbReference>
<dbReference type="KEGG" id="psuu:Psuf_075040"/>
<gene>
    <name evidence="6" type="ORF">Psuf_075040</name>
</gene>
<evidence type="ECO:0000256" key="1">
    <source>
        <dbReference type="ARBA" id="ARBA00001554"/>
    </source>
</evidence>
<evidence type="ECO:0000256" key="3">
    <source>
        <dbReference type="ARBA" id="ARBA00013252"/>
    </source>
</evidence>
<dbReference type="Pfam" id="PF10025">
    <property type="entry name" value="DUF2267"/>
    <property type="match status" value="1"/>
</dbReference>
<evidence type="ECO:0000256" key="5">
    <source>
        <dbReference type="ARBA" id="ARBA00023239"/>
    </source>
</evidence>
<organism evidence="6 7">
    <name type="scientific">Phytohabitans suffuscus</name>
    <dbReference type="NCBI Taxonomy" id="624315"/>
    <lineage>
        <taxon>Bacteria</taxon>
        <taxon>Bacillati</taxon>
        <taxon>Actinomycetota</taxon>
        <taxon>Actinomycetes</taxon>
        <taxon>Micromonosporales</taxon>
        <taxon>Micromonosporaceae</taxon>
    </lineage>
</organism>
<dbReference type="Gene3D" id="3.30.1360.20">
    <property type="entry name" value="Transcriptional coactivator/pterin dehydratase"/>
    <property type="match status" value="1"/>
</dbReference>
<dbReference type="SUPFAM" id="SSF55248">
    <property type="entry name" value="PCD-like"/>
    <property type="match status" value="1"/>
</dbReference>
<accession>A0A6F8YWG4</accession>
<dbReference type="GO" id="GO:0008124">
    <property type="term" value="F:4-alpha-hydroxytetrahydrobiopterin dehydratase activity"/>
    <property type="evidence" value="ECO:0007669"/>
    <property type="project" value="UniProtKB-EC"/>
</dbReference>
<comment type="similarity">
    <text evidence="2">Belongs to the pterin-4-alpha-carbinolamine dehydratase family.</text>
</comment>
<reference evidence="6 7" key="1">
    <citation type="submission" date="2020-03" db="EMBL/GenBank/DDBJ databases">
        <title>Whole genome shotgun sequence of Phytohabitans suffuscus NBRC 105367.</title>
        <authorList>
            <person name="Komaki H."/>
            <person name="Tamura T."/>
        </authorList>
    </citation>
    <scope>NUCLEOTIDE SEQUENCE [LARGE SCALE GENOMIC DNA]</scope>
    <source>
        <strain evidence="6 7">NBRC 105367</strain>
    </source>
</reference>
<dbReference type="InterPro" id="IPR018727">
    <property type="entry name" value="DUF2267"/>
</dbReference>
<evidence type="ECO:0000313" key="7">
    <source>
        <dbReference type="Proteomes" id="UP000503011"/>
    </source>
</evidence>
<dbReference type="Proteomes" id="UP000503011">
    <property type="component" value="Chromosome"/>
</dbReference>
<dbReference type="EMBL" id="AP022871">
    <property type="protein sequence ID" value="BCB90191.1"/>
    <property type="molecule type" value="Genomic_DNA"/>
</dbReference>
<dbReference type="EC" id="4.2.1.96" evidence="3"/>
<dbReference type="GO" id="GO:0006729">
    <property type="term" value="P:tetrahydrobiopterin biosynthetic process"/>
    <property type="evidence" value="ECO:0007669"/>
    <property type="project" value="InterPro"/>
</dbReference>
<sequence length="233" mass="25109">MVQHRDLVTSVAEHIGVSVEDARRAAEATIATLVRTVDEPQRQQVLDAVPALLAENAAAAPGPAWDEDDFVAEVSWLTGTAPEEARARVQAVLFILSRQEPELLGELELPGDIRDLISDPAPGGGITGPRGQTARLTDDELAAALANLPYWTGGHRAIRRTVQLPEDNLGRVLERIERLRDEMGRAPDVERDGDTATLTVYTRSVGAVTRLDVDLARRVDAALIEAGAGMYAP</sequence>
<dbReference type="Gene3D" id="1.10.490.110">
    <property type="entry name" value="Uncharacterized conserved protein DUF2267"/>
    <property type="match status" value="1"/>
</dbReference>
<keyword evidence="5" id="KW-0456">Lyase</keyword>
<evidence type="ECO:0000256" key="4">
    <source>
        <dbReference type="ARBA" id="ARBA00021735"/>
    </source>
</evidence>
<name>A0A6F8YWG4_9ACTN</name>
<keyword evidence="7" id="KW-1185">Reference proteome</keyword>
<dbReference type="AlphaFoldDB" id="A0A6F8YWG4"/>